<feature type="domain" description="Vps53 C-terminal" evidence="10">
    <location>
        <begin position="701"/>
        <end position="785"/>
    </location>
</feature>
<accession>A0AAE1NNN9</accession>
<dbReference type="GO" id="GO:0010008">
    <property type="term" value="C:endosome membrane"/>
    <property type="evidence" value="ECO:0007669"/>
    <property type="project" value="UniProtKB-SubCell"/>
</dbReference>
<feature type="compositionally biased region" description="Low complexity" evidence="8">
    <location>
        <begin position="814"/>
        <end position="834"/>
    </location>
</feature>
<dbReference type="InterPro" id="IPR007234">
    <property type="entry name" value="Vps53_N"/>
</dbReference>
<dbReference type="Pfam" id="PF16854">
    <property type="entry name" value="VPS53_C"/>
    <property type="match status" value="1"/>
</dbReference>
<keyword evidence="6" id="KW-0333">Golgi apparatus</keyword>
<evidence type="ECO:0000256" key="8">
    <source>
        <dbReference type="SAM" id="MobiDB-lite"/>
    </source>
</evidence>
<dbReference type="InterPro" id="IPR038260">
    <property type="entry name" value="Vps53_C_sf"/>
</dbReference>
<reference evidence="11" key="1">
    <citation type="submission" date="2023-11" db="EMBL/GenBank/DDBJ databases">
        <title>Genome assemblies of two species of porcelain crab, Petrolisthes cinctipes and Petrolisthes manimaculis (Anomura: Porcellanidae).</title>
        <authorList>
            <person name="Angst P."/>
        </authorList>
    </citation>
    <scope>NUCLEOTIDE SEQUENCE</scope>
    <source>
        <strain evidence="11">PB745_02</strain>
        <tissue evidence="11">Gill</tissue>
    </source>
</reference>
<feature type="domain" description="Vps53 N-terminal" evidence="9">
    <location>
        <begin position="38"/>
        <end position="449"/>
    </location>
</feature>
<dbReference type="Gene3D" id="1.10.357.110">
    <property type="entry name" value="Vacuolar protein sorting-associated protein 53, C-terminus"/>
    <property type="match status" value="1"/>
</dbReference>
<dbReference type="GO" id="GO:0005829">
    <property type="term" value="C:cytosol"/>
    <property type="evidence" value="ECO:0007669"/>
    <property type="project" value="GOC"/>
</dbReference>
<keyword evidence="12" id="KW-1185">Reference proteome</keyword>
<comment type="subcellular location">
    <subcellularLocation>
        <location evidence="2">Endosome membrane</location>
        <topology evidence="2">Peripheral membrane protein</topology>
    </subcellularLocation>
    <subcellularLocation>
        <location evidence="1">Golgi apparatus</location>
        <location evidence="1">trans-Golgi network membrane</location>
        <topology evidence="1">Peripheral membrane protein</topology>
    </subcellularLocation>
</comment>
<name>A0AAE1NNN9_9EUCA</name>
<keyword evidence="5" id="KW-0967">Endosome</keyword>
<dbReference type="EMBL" id="JAWZYT010004530">
    <property type="protein sequence ID" value="KAK4293499.1"/>
    <property type="molecule type" value="Genomic_DNA"/>
</dbReference>
<evidence type="ECO:0000313" key="12">
    <source>
        <dbReference type="Proteomes" id="UP001292094"/>
    </source>
</evidence>
<feature type="region of interest" description="Disordered" evidence="8">
    <location>
        <begin position="366"/>
        <end position="410"/>
    </location>
</feature>
<feature type="region of interest" description="Disordered" evidence="8">
    <location>
        <begin position="799"/>
        <end position="842"/>
    </location>
</feature>
<sequence length="856" mass="96482">MESDNLTEVEKLNLDFPPEVVKAIQEILPSDDPFDAADFNAVEYINARFPAEQSLHHIDDVLEEMRLKITDTDDQIRSVVRSLTNVDQDGRASLLHAQEAIGELYSRFQDIKERASESELRVKEITRDIKQLDTAKRNLTTSITTLNHLQMLVEGVQKLQALKVRREYGEIATLLQGVMNVLEHLQRYRHIPQVAQLAREVDEIRGELEKQILEDFHRAFHGPNARRFAPTRELAEACLVVSELDPKVKRTIIEDVIKTQLAEYEVLYAGGETDAWLAKVELRRRWFLKAAVEFEKTLAAMFPPSWQVPARLALSFCEVTRGQLTRTMELRTHDIDVATLLHAHKVMSDLESLLVRKYAAFQLHDRTPRSSTSTNPFLQQDEQQPGKVELSNPFTEQEGKGEDGGPGGEGPVSPFQGAICRCFQPYLRVYVESVDKRLSDQIEKFALDMKSYKFEHIDAEESNVVPCCGELFTIYKTVLVEFLRLGPGESLAGLVEVMQNHLREFCSRVLRAALPKLGTNNIPIPKDINMKELTAVLAQVQTLWREGDSGKLGEEEVRRVCSVLVSAEYCDEMTGRLEAKLKERSPQSLAPAITLTQEQDLFHAVLAQCIALLVAHVESQCDAALASMTKIQWVLDQTGDTSPYVTALAHHLAASVPLIRHNLHTSRKYFTRFCDKLAAAILNKFVQQVYKCRPINSVGCEQLLLDCHALKAVMLQLPVVASQVRRDPPQTYTRMVARGMARAELVLQVVMGEYGTHGDLVEKFHRLLPDATIADFQKVVEMRGVKDRASVLELYRQRTSALDSPHRSHPIPSQPSAAATPSTPPVTTTGSSTSPEHEMSKIARLERMLKSRRLIS</sequence>
<evidence type="ECO:0000259" key="10">
    <source>
        <dbReference type="Pfam" id="PF16854"/>
    </source>
</evidence>
<evidence type="ECO:0000256" key="1">
    <source>
        <dbReference type="ARBA" id="ARBA00004150"/>
    </source>
</evidence>
<evidence type="ECO:0000259" key="9">
    <source>
        <dbReference type="Pfam" id="PF04100"/>
    </source>
</evidence>
<dbReference type="PANTHER" id="PTHR12820">
    <property type="entry name" value="VACUOLAR SORTING PROTEIN 53"/>
    <property type="match status" value="1"/>
</dbReference>
<evidence type="ECO:0000256" key="2">
    <source>
        <dbReference type="ARBA" id="ARBA00004481"/>
    </source>
</evidence>
<evidence type="ECO:0000256" key="7">
    <source>
        <dbReference type="ARBA" id="ARBA00023136"/>
    </source>
</evidence>
<comment type="similarity">
    <text evidence="3">Belongs to the VPS53 family.</text>
</comment>
<dbReference type="Proteomes" id="UP001292094">
    <property type="component" value="Unassembled WGS sequence"/>
</dbReference>
<evidence type="ECO:0000256" key="6">
    <source>
        <dbReference type="ARBA" id="ARBA00023034"/>
    </source>
</evidence>
<evidence type="ECO:0000256" key="5">
    <source>
        <dbReference type="ARBA" id="ARBA00022753"/>
    </source>
</evidence>
<dbReference type="GO" id="GO:0000938">
    <property type="term" value="C:GARP complex"/>
    <property type="evidence" value="ECO:0007669"/>
    <property type="project" value="InterPro"/>
</dbReference>
<dbReference type="Pfam" id="PF04100">
    <property type="entry name" value="Vps53_N"/>
    <property type="match status" value="1"/>
</dbReference>
<gene>
    <name evidence="11" type="ORF">Pmani_033807</name>
</gene>
<proteinExistence type="inferred from homology"/>
<dbReference type="AlphaFoldDB" id="A0AAE1NNN9"/>
<dbReference type="InterPro" id="IPR039766">
    <property type="entry name" value="Vps53"/>
</dbReference>
<dbReference type="PANTHER" id="PTHR12820:SF0">
    <property type="entry name" value="VACUOLAR PROTEIN SORTING-ASSOCIATED PROTEIN 53 HOMOLOG"/>
    <property type="match status" value="1"/>
</dbReference>
<feature type="compositionally biased region" description="Polar residues" evidence="8">
    <location>
        <begin position="369"/>
        <end position="383"/>
    </location>
</feature>
<protein>
    <recommendedName>
        <fullName evidence="4">Vacuolar protein sorting-associated protein 53 homolog</fullName>
    </recommendedName>
</protein>
<evidence type="ECO:0000313" key="11">
    <source>
        <dbReference type="EMBL" id="KAK4293499.1"/>
    </source>
</evidence>
<evidence type="ECO:0000256" key="4">
    <source>
        <dbReference type="ARBA" id="ARBA00014103"/>
    </source>
</evidence>
<organism evidence="11 12">
    <name type="scientific">Petrolisthes manimaculis</name>
    <dbReference type="NCBI Taxonomy" id="1843537"/>
    <lineage>
        <taxon>Eukaryota</taxon>
        <taxon>Metazoa</taxon>
        <taxon>Ecdysozoa</taxon>
        <taxon>Arthropoda</taxon>
        <taxon>Crustacea</taxon>
        <taxon>Multicrustacea</taxon>
        <taxon>Malacostraca</taxon>
        <taxon>Eumalacostraca</taxon>
        <taxon>Eucarida</taxon>
        <taxon>Decapoda</taxon>
        <taxon>Pleocyemata</taxon>
        <taxon>Anomura</taxon>
        <taxon>Galatheoidea</taxon>
        <taxon>Porcellanidae</taxon>
        <taxon>Petrolisthes</taxon>
    </lineage>
</organism>
<keyword evidence="7" id="KW-0472">Membrane</keyword>
<dbReference type="GO" id="GO:0042147">
    <property type="term" value="P:retrograde transport, endosome to Golgi"/>
    <property type="evidence" value="ECO:0007669"/>
    <property type="project" value="InterPro"/>
</dbReference>
<evidence type="ECO:0000256" key="3">
    <source>
        <dbReference type="ARBA" id="ARBA00008628"/>
    </source>
</evidence>
<dbReference type="InterPro" id="IPR031745">
    <property type="entry name" value="Vps53_C"/>
</dbReference>
<comment type="caution">
    <text evidence="11">The sequence shown here is derived from an EMBL/GenBank/DDBJ whole genome shotgun (WGS) entry which is preliminary data.</text>
</comment>